<dbReference type="EMBL" id="SPHZ02000001">
    <property type="protein sequence ID" value="KAF0932582.1"/>
    <property type="molecule type" value="Genomic_DNA"/>
</dbReference>
<feature type="region of interest" description="Disordered" evidence="1">
    <location>
        <begin position="1"/>
        <end position="35"/>
    </location>
</feature>
<evidence type="ECO:0000256" key="1">
    <source>
        <dbReference type="SAM" id="MobiDB-lite"/>
    </source>
</evidence>
<comment type="caution">
    <text evidence="2">The sequence shown here is derived from an EMBL/GenBank/DDBJ whole genome shotgun (WGS) entry which is preliminary data.</text>
</comment>
<organism evidence="2 3">
    <name type="scientific">Oryza meyeriana var. granulata</name>
    <dbReference type="NCBI Taxonomy" id="110450"/>
    <lineage>
        <taxon>Eukaryota</taxon>
        <taxon>Viridiplantae</taxon>
        <taxon>Streptophyta</taxon>
        <taxon>Embryophyta</taxon>
        <taxon>Tracheophyta</taxon>
        <taxon>Spermatophyta</taxon>
        <taxon>Magnoliopsida</taxon>
        <taxon>Liliopsida</taxon>
        <taxon>Poales</taxon>
        <taxon>Poaceae</taxon>
        <taxon>BOP clade</taxon>
        <taxon>Oryzoideae</taxon>
        <taxon>Oryzeae</taxon>
        <taxon>Oryzinae</taxon>
        <taxon>Oryza</taxon>
        <taxon>Oryza meyeriana</taxon>
    </lineage>
</organism>
<evidence type="ECO:0000313" key="2">
    <source>
        <dbReference type="EMBL" id="KAF0932582.1"/>
    </source>
</evidence>
<name>A0A6G1F6Z4_9ORYZ</name>
<dbReference type="Proteomes" id="UP000479710">
    <property type="component" value="Unassembled WGS sequence"/>
</dbReference>
<accession>A0A6G1F6Z4</accession>
<keyword evidence="3" id="KW-1185">Reference proteome</keyword>
<gene>
    <name evidence="2" type="ORF">E2562_010461</name>
</gene>
<feature type="compositionally biased region" description="Basic and acidic residues" evidence="1">
    <location>
        <begin position="19"/>
        <end position="35"/>
    </location>
</feature>
<dbReference type="AlphaFoldDB" id="A0A6G1F6Z4"/>
<sequence>MQLASNGSDENYPRTAVGGRDDGNGERMPGRIEPRIAERPLLLTPPSFVMSMYFSISSSIGRMDLLMVASLAARDIAAEQQGQELR</sequence>
<proteinExistence type="predicted"/>
<reference evidence="2 3" key="1">
    <citation type="submission" date="2019-11" db="EMBL/GenBank/DDBJ databases">
        <title>Whole genome sequence of Oryza granulata.</title>
        <authorList>
            <person name="Li W."/>
        </authorList>
    </citation>
    <scope>NUCLEOTIDE SEQUENCE [LARGE SCALE GENOMIC DNA]</scope>
    <source>
        <strain evidence="3">cv. Menghai</strain>
        <tissue evidence="2">Leaf</tissue>
    </source>
</reference>
<protein>
    <submittedName>
        <fullName evidence="2">Uncharacterized protein</fullName>
    </submittedName>
</protein>
<evidence type="ECO:0000313" key="3">
    <source>
        <dbReference type="Proteomes" id="UP000479710"/>
    </source>
</evidence>